<dbReference type="Pfam" id="PF25210">
    <property type="entry name" value="Kelch_FKB95"/>
    <property type="match status" value="2"/>
</dbReference>
<name>A0A8X7RYZ6_BRACI</name>
<dbReference type="InterPro" id="IPR015915">
    <property type="entry name" value="Kelch-typ_b-propeller"/>
</dbReference>
<dbReference type="Proteomes" id="UP000886595">
    <property type="component" value="Unassembled WGS sequence"/>
</dbReference>
<dbReference type="Gene3D" id="2.120.10.80">
    <property type="entry name" value="Kelch-type beta propeller"/>
    <property type="match status" value="1"/>
</dbReference>
<dbReference type="PANTHER" id="PTHR24414">
    <property type="entry name" value="F-BOX/KELCH-REPEAT PROTEIN SKIP4"/>
    <property type="match status" value="1"/>
</dbReference>
<organism evidence="2 3">
    <name type="scientific">Brassica carinata</name>
    <name type="common">Ethiopian mustard</name>
    <name type="synonym">Abyssinian cabbage</name>
    <dbReference type="NCBI Taxonomy" id="52824"/>
    <lineage>
        <taxon>Eukaryota</taxon>
        <taxon>Viridiplantae</taxon>
        <taxon>Streptophyta</taxon>
        <taxon>Embryophyta</taxon>
        <taxon>Tracheophyta</taxon>
        <taxon>Spermatophyta</taxon>
        <taxon>Magnoliopsida</taxon>
        <taxon>eudicotyledons</taxon>
        <taxon>Gunneridae</taxon>
        <taxon>Pentapetalae</taxon>
        <taxon>rosids</taxon>
        <taxon>malvids</taxon>
        <taxon>Brassicales</taxon>
        <taxon>Brassicaceae</taxon>
        <taxon>Brassiceae</taxon>
        <taxon>Brassica</taxon>
    </lineage>
</organism>
<proteinExistence type="predicted"/>
<evidence type="ECO:0000313" key="2">
    <source>
        <dbReference type="EMBL" id="KAG2297544.1"/>
    </source>
</evidence>
<dbReference type="OrthoDB" id="1091955at2759"/>
<reference evidence="2 3" key="1">
    <citation type="submission" date="2020-02" db="EMBL/GenBank/DDBJ databases">
        <authorList>
            <person name="Ma Q."/>
            <person name="Huang Y."/>
            <person name="Song X."/>
            <person name="Pei D."/>
        </authorList>
    </citation>
    <scope>NUCLEOTIDE SEQUENCE [LARGE SCALE GENOMIC DNA]</scope>
    <source>
        <strain evidence="2">Sxm20200214</strain>
        <tissue evidence="2">Leaf</tissue>
    </source>
</reference>
<accession>A0A8X7RYZ6</accession>
<evidence type="ECO:0000259" key="1">
    <source>
        <dbReference type="Pfam" id="PF25210"/>
    </source>
</evidence>
<dbReference type="EMBL" id="JAAMPC010000009">
    <property type="protein sequence ID" value="KAG2297544.1"/>
    <property type="molecule type" value="Genomic_DNA"/>
</dbReference>
<evidence type="ECO:0000313" key="3">
    <source>
        <dbReference type="Proteomes" id="UP000886595"/>
    </source>
</evidence>
<comment type="caution">
    <text evidence="2">The sequence shown here is derived from an EMBL/GenBank/DDBJ whole genome shotgun (WGS) entry which is preliminary data.</text>
</comment>
<dbReference type="InterPro" id="IPR057499">
    <property type="entry name" value="Kelch_FKB95"/>
</dbReference>
<dbReference type="InterPro" id="IPR050354">
    <property type="entry name" value="F-box/kelch-repeat_ARATH"/>
</dbReference>
<dbReference type="AlphaFoldDB" id="A0A8X7RYZ6"/>
<gene>
    <name evidence="2" type="ORF">Bca52824_044213</name>
</gene>
<dbReference type="SUPFAM" id="SSF117281">
    <property type="entry name" value="Kelch motif"/>
    <property type="match status" value="1"/>
</dbReference>
<sequence length="326" mass="37473">MNSVSEPSEIEEKNFNPSLSLFSLPEDITFGSLVSSFELYKSRFLQKTNEHTLHVCLEFSNYSRRLSWYTLWLKPNQTLTNDLEKKEKSTGNALLVAIPSSYCQRLPTFMCMVGSELYAINNYENGNWLADVPKMTVARDNAIAGILDGKIYVMGGFSIYESKNWAEVYDTKTQTWESLPDPGVQLRNSTLTKMEERGKKIYITIQATIGMLYVVIENVRYCYVNTGSLYYNEKHNCWTRVNGLSVLERHCRGNIEMANYGGKLLMIWEKVVHTCHCYDEKNIWCALIAFEIRNGDEEVWGKVEWANSVLTVPISCVLLRHAIRSL</sequence>
<protein>
    <recommendedName>
        <fullName evidence="1">FKB95-like N-terminal Kelch domain-containing protein</fullName>
    </recommendedName>
</protein>
<feature type="domain" description="FKB95-like N-terminal Kelch" evidence="1">
    <location>
        <begin position="68"/>
        <end position="205"/>
    </location>
</feature>
<keyword evidence="3" id="KW-1185">Reference proteome</keyword>
<dbReference type="PANTHER" id="PTHR24414:SF116">
    <property type="entry name" value="F-BOX DOMAIN-CONTAINING PROTEIN"/>
    <property type="match status" value="1"/>
</dbReference>
<feature type="domain" description="FKB95-like N-terminal Kelch" evidence="1">
    <location>
        <begin position="213"/>
        <end position="310"/>
    </location>
</feature>